<feature type="compositionally biased region" description="Basic and acidic residues" evidence="1">
    <location>
        <begin position="57"/>
        <end position="74"/>
    </location>
</feature>
<keyword evidence="3" id="KW-1185">Reference proteome</keyword>
<sequence length="139" mass="15455">MFFFEQGAAGQEAESVGQVEIEGVMLGIDQWTEAASKRTIEGVIHGIDQGAVGGSDKGIERTGHKVDDEGSEGYKRDDVDDVYFVKVRYLPNGNDDEELQAEYYDSDDHGRITKCSLKEEDDGYCEKDENYVFGVQSKP</sequence>
<proteinExistence type="predicted"/>
<accession>A0ABR2U071</accession>
<feature type="region of interest" description="Disordered" evidence="1">
    <location>
        <begin position="51"/>
        <end position="74"/>
    </location>
</feature>
<reference evidence="2 3" key="1">
    <citation type="journal article" date="2024" name="G3 (Bethesda)">
        <title>Genome assembly of Hibiscus sabdariffa L. provides insights into metabolisms of medicinal natural products.</title>
        <authorList>
            <person name="Kim T."/>
        </authorList>
    </citation>
    <scope>NUCLEOTIDE SEQUENCE [LARGE SCALE GENOMIC DNA]</scope>
    <source>
        <strain evidence="2">TK-2024</strain>
        <tissue evidence="2">Old leaves</tissue>
    </source>
</reference>
<dbReference type="EMBL" id="JBBPBN010000003">
    <property type="protein sequence ID" value="KAK9043049.1"/>
    <property type="molecule type" value="Genomic_DNA"/>
</dbReference>
<gene>
    <name evidence="2" type="ORF">V6N11_071400</name>
</gene>
<organism evidence="2 3">
    <name type="scientific">Hibiscus sabdariffa</name>
    <name type="common">roselle</name>
    <dbReference type="NCBI Taxonomy" id="183260"/>
    <lineage>
        <taxon>Eukaryota</taxon>
        <taxon>Viridiplantae</taxon>
        <taxon>Streptophyta</taxon>
        <taxon>Embryophyta</taxon>
        <taxon>Tracheophyta</taxon>
        <taxon>Spermatophyta</taxon>
        <taxon>Magnoliopsida</taxon>
        <taxon>eudicotyledons</taxon>
        <taxon>Gunneridae</taxon>
        <taxon>Pentapetalae</taxon>
        <taxon>rosids</taxon>
        <taxon>malvids</taxon>
        <taxon>Malvales</taxon>
        <taxon>Malvaceae</taxon>
        <taxon>Malvoideae</taxon>
        <taxon>Hibiscus</taxon>
    </lineage>
</organism>
<name>A0ABR2U071_9ROSI</name>
<evidence type="ECO:0000256" key="1">
    <source>
        <dbReference type="SAM" id="MobiDB-lite"/>
    </source>
</evidence>
<protein>
    <submittedName>
        <fullName evidence="2">Uncharacterized protein</fullName>
    </submittedName>
</protein>
<evidence type="ECO:0000313" key="2">
    <source>
        <dbReference type="EMBL" id="KAK9043049.1"/>
    </source>
</evidence>
<evidence type="ECO:0000313" key="3">
    <source>
        <dbReference type="Proteomes" id="UP001396334"/>
    </source>
</evidence>
<comment type="caution">
    <text evidence="2">The sequence shown here is derived from an EMBL/GenBank/DDBJ whole genome shotgun (WGS) entry which is preliminary data.</text>
</comment>
<dbReference type="Proteomes" id="UP001396334">
    <property type="component" value="Unassembled WGS sequence"/>
</dbReference>